<dbReference type="Pfam" id="PF11080">
    <property type="entry name" value="GhoS"/>
    <property type="match status" value="1"/>
</dbReference>
<organism evidence="1 2">
    <name type="scientific">Buttiauxella brennerae ATCC 51605</name>
    <dbReference type="NCBI Taxonomy" id="1354251"/>
    <lineage>
        <taxon>Bacteria</taxon>
        <taxon>Pseudomonadati</taxon>
        <taxon>Pseudomonadota</taxon>
        <taxon>Gammaproteobacteria</taxon>
        <taxon>Enterobacterales</taxon>
        <taxon>Enterobacteriaceae</taxon>
        <taxon>Buttiauxella</taxon>
    </lineage>
</organism>
<dbReference type="InterPro" id="IPR038241">
    <property type="entry name" value="GhoS_sf"/>
</dbReference>
<gene>
    <name evidence="1" type="ORF">M975_1135</name>
</gene>
<dbReference type="Gene3D" id="3.30.70.2360">
    <property type="match status" value="1"/>
</dbReference>
<reference evidence="1 2" key="1">
    <citation type="submission" date="2016-04" db="EMBL/GenBank/DDBJ databases">
        <title>ATOL: Assembling a taxonomically balanced genome-scale reconstruction of the evolutionary history of the Enterobacteriaceae.</title>
        <authorList>
            <person name="Plunkett G.III."/>
            <person name="Neeno-Eckwall E.C."/>
            <person name="Glasner J.D."/>
            <person name="Perna N.T."/>
        </authorList>
    </citation>
    <scope>NUCLEOTIDE SEQUENCE [LARGE SCALE GENOMIC DNA]</scope>
    <source>
        <strain evidence="1 2">ATCC 51605</strain>
    </source>
</reference>
<dbReference type="PATRIC" id="fig|1354251.4.peg.1163"/>
<dbReference type="EMBL" id="LXER01000011">
    <property type="protein sequence ID" value="OAT32698.1"/>
    <property type="molecule type" value="Genomic_DNA"/>
</dbReference>
<dbReference type="RefSeq" id="WP_064557898.1">
    <property type="nucleotide sequence ID" value="NZ_LXER01000011.1"/>
</dbReference>
<dbReference type="GO" id="GO:0004521">
    <property type="term" value="F:RNA endonuclease activity"/>
    <property type="evidence" value="ECO:0007669"/>
    <property type="project" value="InterPro"/>
</dbReference>
<keyword evidence="2" id="KW-1185">Reference proteome</keyword>
<accession>A0A1B7IS82</accession>
<dbReference type="InterPro" id="IPR022597">
    <property type="entry name" value="GhoS"/>
</dbReference>
<name>A0A1B7IS82_9ENTR</name>
<evidence type="ECO:0000313" key="1">
    <source>
        <dbReference type="EMBL" id="OAT32698.1"/>
    </source>
</evidence>
<sequence length="96" mass="10698">MSSGDIVRYVVTFKFQENSLTDLNELNNHLTRGGFLLTLSDDEGKIHELGINTFGLISTLSQTEVEELSRGLGKLAIGVEPEVSVTTWENWLQESK</sequence>
<proteinExistence type="predicted"/>
<dbReference type="Proteomes" id="UP000078410">
    <property type="component" value="Unassembled WGS sequence"/>
</dbReference>
<protein>
    <submittedName>
        <fullName evidence="1">Uncharacterized protein</fullName>
    </submittedName>
</protein>
<comment type="caution">
    <text evidence="1">The sequence shown here is derived from an EMBL/GenBank/DDBJ whole genome shotgun (WGS) entry which is preliminary data.</text>
</comment>
<evidence type="ECO:0000313" key="2">
    <source>
        <dbReference type="Proteomes" id="UP000078410"/>
    </source>
</evidence>
<dbReference type="AlphaFoldDB" id="A0A1B7IS82"/>
<dbReference type="OrthoDB" id="6490595at2"/>